<protein>
    <recommendedName>
        <fullName evidence="3">ferric-chelate reductase (NADPH)</fullName>
        <ecNumber evidence="3">1.16.1.9</ecNumber>
    </recommendedName>
</protein>
<dbReference type="GO" id="GO:0005886">
    <property type="term" value="C:plasma membrane"/>
    <property type="evidence" value="ECO:0007669"/>
    <property type="project" value="UniProtKB-SubCell"/>
</dbReference>
<evidence type="ECO:0000313" key="16">
    <source>
        <dbReference type="EMBL" id="RMY60961.1"/>
    </source>
</evidence>
<dbReference type="SFLD" id="SFLDG01168">
    <property type="entry name" value="Ferric_reductase_subgroup_(FRE"/>
    <property type="match status" value="1"/>
</dbReference>
<feature type="transmembrane region" description="Helical" evidence="14">
    <location>
        <begin position="242"/>
        <end position="261"/>
    </location>
</feature>
<feature type="transmembrane region" description="Helical" evidence="14">
    <location>
        <begin position="181"/>
        <end position="202"/>
    </location>
</feature>
<dbReference type="GO" id="GO:0006826">
    <property type="term" value="P:iron ion transport"/>
    <property type="evidence" value="ECO:0007669"/>
    <property type="project" value="TreeGrafter"/>
</dbReference>
<dbReference type="SUPFAM" id="SSF52343">
    <property type="entry name" value="Ferredoxin reductase-like, C-terminal NADP-linked domain"/>
    <property type="match status" value="1"/>
</dbReference>
<dbReference type="EMBL" id="QWIP01000538">
    <property type="protein sequence ID" value="RMY60961.1"/>
    <property type="molecule type" value="Genomic_DNA"/>
</dbReference>
<dbReference type="AlphaFoldDB" id="A0A3M7D9H7"/>
<dbReference type="SFLD" id="SFLDS00052">
    <property type="entry name" value="Ferric_Reductase_Domain"/>
    <property type="match status" value="1"/>
</dbReference>
<evidence type="ECO:0000256" key="2">
    <source>
        <dbReference type="ARBA" id="ARBA00006278"/>
    </source>
</evidence>
<dbReference type="InterPro" id="IPR013112">
    <property type="entry name" value="FAD-bd_8"/>
</dbReference>
<keyword evidence="5" id="KW-1003">Cell membrane</keyword>
<dbReference type="Pfam" id="PF08030">
    <property type="entry name" value="NAD_binding_6"/>
    <property type="match status" value="1"/>
</dbReference>
<dbReference type="VEuPathDB" id="FungiDB:BTJ68_05324"/>
<gene>
    <name evidence="16" type="ORF">D0863_11439</name>
</gene>
<evidence type="ECO:0000256" key="6">
    <source>
        <dbReference type="ARBA" id="ARBA00022692"/>
    </source>
</evidence>
<dbReference type="GO" id="GO:0052851">
    <property type="term" value="F:ferric-chelate reductase (NADPH) activity"/>
    <property type="evidence" value="ECO:0007669"/>
    <property type="project" value="UniProtKB-EC"/>
</dbReference>
<dbReference type="Gene3D" id="3.40.50.80">
    <property type="entry name" value="Nucleotide-binding domain of ferredoxin-NADP reductase (FNR) module"/>
    <property type="match status" value="1"/>
</dbReference>
<dbReference type="Pfam" id="PF01794">
    <property type="entry name" value="Ferric_reduct"/>
    <property type="match status" value="1"/>
</dbReference>
<evidence type="ECO:0000256" key="11">
    <source>
        <dbReference type="ARBA" id="ARBA00023136"/>
    </source>
</evidence>
<evidence type="ECO:0000256" key="3">
    <source>
        <dbReference type="ARBA" id="ARBA00012668"/>
    </source>
</evidence>
<keyword evidence="6 14" id="KW-0812">Transmembrane</keyword>
<evidence type="ECO:0000256" key="9">
    <source>
        <dbReference type="ARBA" id="ARBA00023002"/>
    </source>
</evidence>
<sequence>MGYHFQDLTSEQKTQRRDLLDWYGLLAQTSVLIPLLALQLYFFVISMKRRWENANELETPSSPYAKAQGEAPSRNTLSFTRRVERAFSHFAWWSGDSVDVWGYHLGAKGDVLIAACWACWLLFLCFPQTGEDYMHLAKRFGAIGASQLPLQYLLALKSPYSPFQLLTRSSHETLNALHQHLGYIITGLFYAHVGLYLDFFIVKNLLAAKLQAGYILAGVFSIVAFTAVGTTALAPVRKWNYRVFYFVHVTLATLLLPILFLHVSHIRIYIYETALVYAAQALLRYWNTATYPGTLRLIPNTQLLEIVLHPPKENLNDWSPGQHVYVSLASHPLLRTFKSNPFTIASLPSHDGQIRIIAKILDGNTAKLAQTATADDQKAHHPTPPQRISLEGPYGLTTHSDSLLQSDRILFVAGGVGATFIVPLYRQLLADLSPGPGSYRRGKVELVWVVRERGEVTWAIPQEAREREAFGERVGVFVTGRRRRRDADVMGSSGEGREDDDEGVELQERETLLAAGDGGGGVEAAGLGVDVQVGRPDLRAIVDRTFAHGSGEKVAVVVCGPAGLNDSLRRAVGRHVRQGREVWYWAEKFAF</sequence>
<dbReference type="PROSITE" id="PS51384">
    <property type="entry name" value="FAD_FR"/>
    <property type="match status" value="1"/>
</dbReference>
<dbReference type="InterPro" id="IPR013130">
    <property type="entry name" value="Fe3_Rdtase_TM_dom"/>
</dbReference>
<dbReference type="Proteomes" id="UP000269276">
    <property type="component" value="Unassembled WGS sequence"/>
</dbReference>
<dbReference type="InterPro" id="IPR017927">
    <property type="entry name" value="FAD-bd_FR_type"/>
</dbReference>
<evidence type="ECO:0000256" key="5">
    <source>
        <dbReference type="ARBA" id="ARBA00022475"/>
    </source>
</evidence>
<dbReference type="GO" id="GO:0015677">
    <property type="term" value="P:copper ion import"/>
    <property type="evidence" value="ECO:0007669"/>
    <property type="project" value="TreeGrafter"/>
</dbReference>
<dbReference type="CDD" id="cd06186">
    <property type="entry name" value="NOX_Duox_like_FAD_NADP"/>
    <property type="match status" value="1"/>
</dbReference>
<dbReference type="InterPro" id="IPR051410">
    <property type="entry name" value="Ferric/Cupric_Reductase"/>
</dbReference>
<dbReference type="InterPro" id="IPR013121">
    <property type="entry name" value="Fe_red_NAD-bd_6"/>
</dbReference>
<evidence type="ECO:0000256" key="1">
    <source>
        <dbReference type="ARBA" id="ARBA00004651"/>
    </source>
</evidence>
<evidence type="ECO:0000256" key="7">
    <source>
        <dbReference type="ARBA" id="ARBA00022982"/>
    </source>
</evidence>
<feature type="transmembrane region" description="Helical" evidence="14">
    <location>
        <begin position="22"/>
        <end position="44"/>
    </location>
</feature>
<dbReference type="GO" id="GO:0006879">
    <property type="term" value="P:intracellular iron ion homeostasis"/>
    <property type="evidence" value="ECO:0007669"/>
    <property type="project" value="TreeGrafter"/>
</dbReference>
<evidence type="ECO:0000256" key="10">
    <source>
        <dbReference type="ARBA" id="ARBA00023065"/>
    </source>
</evidence>
<keyword evidence="10" id="KW-0406">Ion transport</keyword>
<comment type="catalytic activity">
    <reaction evidence="12">
        <text>2 a Fe(II)-siderophore + NADP(+) + H(+) = 2 a Fe(III)-siderophore + NADPH</text>
        <dbReference type="Rhea" id="RHEA:28795"/>
        <dbReference type="Rhea" id="RHEA-COMP:11342"/>
        <dbReference type="Rhea" id="RHEA-COMP:11344"/>
        <dbReference type="ChEBI" id="CHEBI:15378"/>
        <dbReference type="ChEBI" id="CHEBI:29033"/>
        <dbReference type="ChEBI" id="CHEBI:29034"/>
        <dbReference type="ChEBI" id="CHEBI:57783"/>
        <dbReference type="ChEBI" id="CHEBI:58349"/>
        <dbReference type="EC" id="1.16.1.9"/>
    </reaction>
</comment>
<keyword evidence="9" id="KW-0560">Oxidoreductase</keyword>
<comment type="similarity">
    <text evidence="2">Belongs to the ferric reductase (FRE) family.</text>
</comment>
<name>A0A3M7D9H7_HORWE</name>
<dbReference type="SUPFAM" id="SSF63380">
    <property type="entry name" value="Riboflavin synthase domain-like"/>
    <property type="match status" value="1"/>
</dbReference>
<evidence type="ECO:0000256" key="4">
    <source>
        <dbReference type="ARBA" id="ARBA00022448"/>
    </source>
</evidence>
<dbReference type="InterPro" id="IPR039261">
    <property type="entry name" value="FNR_nucleotide-bd"/>
</dbReference>
<proteinExistence type="inferred from homology"/>
<feature type="transmembrane region" description="Helical" evidence="14">
    <location>
        <begin position="214"/>
        <end position="236"/>
    </location>
</feature>
<dbReference type="EC" id="1.16.1.9" evidence="3"/>
<keyword evidence="8 14" id="KW-1133">Transmembrane helix</keyword>
<dbReference type="PANTHER" id="PTHR32361">
    <property type="entry name" value="FERRIC/CUPRIC REDUCTASE TRANSMEMBRANE COMPONENT"/>
    <property type="match status" value="1"/>
</dbReference>
<evidence type="ECO:0000256" key="8">
    <source>
        <dbReference type="ARBA" id="ARBA00022989"/>
    </source>
</evidence>
<dbReference type="PANTHER" id="PTHR32361:SF28">
    <property type="entry name" value="FRP1P"/>
    <property type="match status" value="1"/>
</dbReference>
<keyword evidence="7" id="KW-0249">Electron transport</keyword>
<evidence type="ECO:0000313" key="17">
    <source>
        <dbReference type="Proteomes" id="UP000269276"/>
    </source>
</evidence>
<evidence type="ECO:0000256" key="13">
    <source>
        <dbReference type="SAM" id="MobiDB-lite"/>
    </source>
</evidence>
<dbReference type="Gene3D" id="2.40.30.10">
    <property type="entry name" value="Translation factors"/>
    <property type="match status" value="1"/>
</dbReference>
<accession>A0A3M7D9H7</accession>
<comment type="subcellular location">
    <subcellularLocation>
        <location evidence="1">Cell membrane</location>
        <topology evidence="1">Multi-pass membrane protein</topology>
    </subcellularLocation>
</comment>
<dbReference type="InterPro" id="IPR017938">
    <property type="entry name" value="Riboflavin_synthase-like_b-brl"/>
</dbReference>
<keyword evidence="11 14" id="KW-0472">Membrane</keyword>
<reference evidence="16 17" key="1">
    <citation type="journal article" date="2018" name="BMC Genomics">
        <title>Genomic evidence for intraspecific hybridization in a clonal and extremely halotolerant yeast.</title>
        <authorList>
            <person name="Gostincar C."/>
            <person name="Stajich J.E."/>
            <person name="Zupancic J."/>
            <person name="Zalar P."/>
            <person name="Gunde-Cimerman N."/>
        </authorList>
    </citation>
    <scope>NUCLEOTIDE SEQUENCE [LARGE SCALE GENOMIC DNA]</scope>
    <source>
        <strain evidence="16 17">EXF-2682</strain>
    </source>
</reference>
<comment type="caution">
    <text evidence="16">The sequence shown here is derived from an EMBL/GenBank/DDBJ whole genome shotgun (WGS) entry which is preliminary data.</text>
</comment>
<evidence type="ECO:0000256" key="14">
    <source>
        <dbReference type="SAM" id="Phobius"/>
    </source>
</evidence>
<dbReference type="OrthoDB" id="10006946at2759"/>
<evidence type="ECO:0000256" key="12">
    <source>
        <dbReference type="ARBA" id="ARBA00048483"/>
    </source>
</evidence>
<evidence type="ECO:0000259" key="15">
    <source>
        <dbReference type="PROSITE" id="PS51384"/>
    </source>
</evidence>
<dbReference type="Pfam" id="PF08022">
    <property type="entry name" value="FAD_binding_8"/>
    <property type="match status" value="1"/>
</dbReference>
<feature type="region of interest" description="Disordered" evidence="13">
    <location>
        <begin position="371"/>
        <end position="392"/>
    </location>
</feature>
<keyword evidence="4" id="KW-0813">Transport</keyword>
<feature type="domain" description="FAD-binding FR-type" evidence="15">
    <location>
        <begin position="284"/>
        <end position="400"/>
    </location>
</feature>
<organism evidence="16 17">
    <name type="scientific">Hortaea werneckii</name>
    <name type="common">Black yeast</name>
    <name type="synonym">Cladosporium werneckii</name>
    <dbReference type="NCBI Taxonomy" id="91943"/>
    <lineage>
        <taxon>Eukaryota</taxon>
        <taxon>Fungi</taxon>
        <taxon>Dikarya</taxon>
        <taxon>Ascomycota</taxon>
        <taxon>Pezizomycotina</taxon>
        <taxon>Dothideomycetes</taxon>
        <taxon>Dothideomycetidae</taxon>
        <taxon>Mycosphaerellales</taxon>
        <taxon>Teratosphaeriaceae</taxon>
        <taxon>Hortaea</taxon>
    </lineage>
</organism>